<proteinExistence type="predicted"/>
<dbReference type="InterPro" id="IPR007111">
    <property type="entry name" value="NACHT_NTPase"/>
</dbReference>
<evidence type="ECO:0000259" key="1">
    <source>
        <dbReference type="PROSITE" id="PS50837"/>
    </source>
</evidence>
<dbReference type="InterPro" id="IPR027417">
    <property type="entry name" value="P-loop_NTPase"/>
</dbReference>
<gene>
    <name evidence="2" type="ORF">QPJ95_20340</name>
</gene>
<organism evidence="2 3">
    <name type="scientific">Parasedimentitalea psychrophila</name>
    <dbReference type="NCBI Taxonomy" id="2997337"/>
    <lineage>
        <taxon>Bacteria</taxon>
        <taxon>Pseudomonadati</taxon>
        <taxon>Pseudomonadota</taxon>
        <taxon>Alphaproteobacteria</taxon>
        <taxon>Rhodobacterales</taxon>
        <taxon>Paracoccaceae</taxon>
        <taxon>Parasedimentitalea</taxon>
    </lineage>
</organism>
<feature type="domain" description="NACHT" evidence="1">
    <location>
        <begin position="256"/>
        <end position="375"/>
    </location>
</feature>
<name>A0A9Y2KX84_9RHOB</name>
<dbReference type="PROSITE" id="PS50837">
    <property type="entry name" value="NACHT"/>
    <property type="match status" value="1"/>
</dbReference>
<dbReference type="KEGG" id="ppso:QPJ95_20340"/>
<sequence>MVAEFLMAVGASLTANAIDRKLQGTPSYFEKRKIASKLDEIVIAVMEPIAIFFEVENIPEADLRRIAGEAIPVAEWLIENPKFAFSRGLEGEVITRDILKGDAVKFSLDSVSDYPAAFETLLRALVDLVVKVPPVFAEWEKTAFQAVFRQTEEIRGTLASMYSMMQKITSSQKNPLGNFEKVVNHRAATSALKMSIHGLRQSAVPQAELDNLFVFPEFSESVVKTTSKDGKVTEEDECVKTFKNFNEFYELVSESQSCIVRAPAGAGKTTFSNWLASKLLICSDVLFPVVLPLRKTLKSETLPGLFECISGEVSSVFQDMIDAHEVTVWADEKKIVVIFEGFDEVSEKDRDRAVEWIQELKTAHPNLSILITSRPLSTPHLSDLTKLGWRDISLLPFDLPRVITYIEYFQKYGPEMQTGAKLQAPKHLAKTWNSDPTLGPLTGNPLLLSTLLVVHHMDGELPDDRSKLYDRYIDGMLGLWELNKELVAPTVPLTKEQKKKILELIAVNMISLETDTVSENDVAQWLQAYLLEQNLPNDVLGILDHLRERSGLLIGPGQYTFAHKSIGEFLVAQACSDGIQTNFAGDRFDRFLLADKCLMDRWTTVIFLWAGLAAKTEVQQFIEKLIAGNHNKLAGGLLLERRKFLDRKWLKVNFWRWVSIGLGDGGLFNEKGNLRLSWPSITKKASTPSGEIDLHIMTTVVDDLTSEATVMAAFFSDKICDPEDWNTHSLPLNETFWWLLSHFVEPTLDFLKAAPITLTQETKCCSLFGNQITGRFPLRQYIQEFSPYKAPECASCDPLVYEPILFLDAYSTWKFMMHQVEIDELSELPAEGDGSGGKRPEGKERNLALKRYWLSQITQFTESGFFDIAISRSVEDLPTEFFSLFNDALPPITPIEGNGKFSQPDTKPITFAERCKKALDLNASFPRSQECDDFVSLVLKRNEERNSSQISQ</sequence>
<keyword evidence="3" id="KW-1185">Reference proteome</keyword>
<dbReference type="RefSeq" id="WP_270918206.1">
    <property type="nucleotide sequence ID" value="NZ_CP127247.1"/>
</dbReference>
<protein>
    <submittedName>
        <fullName evidence="2">NACHT domain-containing protein</fullName>
    </submittedName>
</protein>
<evidence type="ECO:0000313" key="2">
    <source>
        <dbReference type="EMBL" id="WIY24821.1"/>
    </source>
</evidence>
<dbReference type="Gene3D" id="3.40.50.300">
    <property type="entry name" value="P-loop containing nucleotide triphosphate hydrolases"/>
    <property type="match status" value="1"/>
</dbReference>
<dbReference type="EMBL" id="CP127247">
    <property type="protein sequence ID" value="WIY24821.1"/>
    <property type="molecule type" value="Genomic_DNA"/>
</dbReference>
<accession>A0A9Y2KX84</accession>
<dbReference type="Proteomes" id="UP001238334">
    <property type="component" value="Chromosome"/>
</dbReference>
<reference evidence="2 3" key="1">
    <citation type="submission" date="2023-06" db="EMBL/GenBank/DDBJ databases">
        <title>Parasedimentitalea psychrophila sp. nov., a psychrophilic bacterium isolated from deep-sea sediment.</title>
        <authorList>
            <person name="Li A."/>
        </authorList>
    </citation>
    <scope>NUCLEOTIDE SEQUENCE [LARGE SCALE GENOMIC DNA]</scope>
    <source>
        <strain evidence="2 3">QS115</strain>
    </source>
</reference>
<dbReference type="PANTHER" id="PTHR46312:SF2">
    <property type="entry name" value="NUCLEOTIDE-BINDING OLIGOMERIZATION DOMAIN-CONTAINING PROTEIN 2-LIKE"/>
    <property type="match status" value="1"/>
</dbReference>
<evidence type="ECO:0000313" key="3">
    <source>
        <dbReference type="Proteomes" id="UP001238334"/>
    </source>
</evidence>
<dbReference type="SUPFAM" id="SSF52540">
    <property type="entry name" value="P-loop containing nucleoside triphosphate hydrolases"/>
    <property type="match status" value="1"/>
</dbReference>
<dbReference type="PANTHER" id="PTHR46312">
    <property type="entry name" value="NACHT DOMAIN-CONTAINING PROTEIN"/>
    <property type="match status" value="1"/>
</dbReference>
<dbReference type="AlphaFoldDB" id="A0A9Y2KX84"/>
<dbReference type="Pfam" id="PF05729">
    <property type="entry name" value="NACHT"/>
    <property type="match status" value="1"/>
</dbReference>